<dbReference type="Proteomes" id="UP000238274">
    <property type="component" value="Unassembled WGS sequence"/>
</dbReference>
<sequence length="157" mass="17224">MQITTFLSCLSVILVQVQAGTTPSPAPVPAPAPAPAPPTPLSPLGFPCPPKGFGVCAYEIPIPPPTVIHRNTYPTVYRKSSWRLWSFCGTDMLNIHLLFSVLDATEDKHKNGTWICPKKNIDKAEPSCCGNPVRYKASSSRRTRSSEINVSHRGFHR</sequence>
<evidence type="ECO:0000256" key="1">
    <source>
        <dbReference type="SAM" id="SignalP"/>
    </source>
</evidence>
<name>A0A2S4V9C2_9BASI</name>
<accession>A0A2S4V9C2</accession>
<reference evidence="3" key="2">
    <citation type="journal article" date="2018" name="BMC Genomics">
        <title>Genomic insights into host adaptation between the wheat stripe rust pathogen (Puccinia striiformis f. sp. tritici) and the barley stripe rust pathogen (Puccinia striiformis f. sp. hordei).</title>
        <authorList>
            <person name="Xia C."/>
            <person name="Wang M."/>
            <person name="Yin C."/>
            <person name="Cornejo O.E."/>
            <person name="Hulbert S.H."/>
            <person name="Chen X."/>
        </authorList>
    </citation>
    <scope>NUCLEOTIDE SEQUENCE [LARGE SCALE GENOMIC DNA]</scope>
    <source>
        <strain evidence="3">93TX-2</strain>
    </source>
</reference>
<dbReference type="AlphaFoldDB" id="A0A2S4V9C2"/>
<dbReference type="VEuPathDB" id="FungiDB:PSHT_10519"/>
<evidence type="ECO:0000313" key="3">
    <source>
        <dbReference type="Proteomes" id="UP000238274"/>
    </source>
</evidence>
<comment type="caution">
    <text evidence="2">The sequence shown here is derived from an EMBL/GenBank/DDBJ whole genome shotgun (WGS) entry which is preliminary data.</text>
</comment>
<evidence type="ECO:0000313" key="2">
    <source>
        <dbReference type="EMBL" id="POW06097.1"/>
    </source>
</evidence>
<reference evidence="2 3" key="1">
    <citation type="submission" date="2017-12" db="EMBL/GenBank/DDBJ databases">
        <title>Gene loss provides genomic basis for host adaptation in cereal stripe rust fungi.</title>
        <authorList>
            <person name="Xia C."/>
        </authorList>
    </citation>
    <scope>NUCLEOTIDE SEQUENCE [LARGE SCALE GENOMIC DNA]</scope>
    <source>
        <strain evidence="2 3">93TX-2</strain>
    </source>
</reference>
<proteinExistence type="predicted"/>
<keyword evidence="3" id="KW-1185">Reference proteome</keyword>
<dbReference type="VEuPathDB" id="FungiDB:PSTT_15259"/>
<reference evidence="3" key="3">
    <citation type="journal article" date="2018" name="Mol. Plant Microbe Interact.">
        <title>Genome sequence resources for the wheat stripe rust pathogen (Puccinia striiformis f. sp. tritici) and the barley stripe rust pathogen (Puccinia striiformis f. sp. hordei).</title>
        <authorList>
            <person name="Xia C."/>
            <person name="Wang M."/>
            <person name="Yin C."/>
            <person name="Cornejo O.E."/>
            <person name="Hulbert S.H."/>
            <person name="Chen X."/>
        </authorList>
    </citation>
    <scope>NUCLEOTIDE SEQUENCE [LARGE SCALE GENOMIC DNA]</scope>
    <source>
        <strain evidence="3">93TX-2</strain>
    </source>
</reference>
<feature type="chain" id="PRO_5015535330" evidence="1">
    <location>
        <begin position="20"/>
        <end position="157"/>
    </location>
</feature>
<organism evidence="2 3">
    <name type="scientific">Puccinia striiformis</name>
    <dbReference type="NCBI Taxonomy" id="27350"/>
    <lineage>
        <taxon>Eukaryota</taxon>
        <taxon>Fungi</taxon>
        <taxon>Dikarya</taxon>
        <taxon>Basidiomycota</taxon>
        <taxon>Pucciniomycotina</taxon>
        <taxon>Pucciniomycetes</taxon>
        <taxon>Pucciniales</taxon>
        <taxon>Pucciniaceae</taxon>
        <taxon>Puccinia</taxon>
    </lineage>
</organism>
<feature type="signal peptide" evidence="1">
    <location>
        <begin position="1"/>
        <end position="19"/>
    </location>
</feature>
<keyword evidence="1" id="KW-0732">Signal</keyword>
<protein>
    <submittedName>
        <fullName evidence="2">Uncharacterized protein</fullName>
    </submittedName>
</protein>
<gene>
    <name evidence="2" type="ORF">PSHT_10519</name>
</gene>
<dbReference type="EMBL" id="PKSM01000163">
    <property type="protein sequence ID" value="POW06097.1"/>
    <property type="molecule type" value="Genomic_DNA"/>
</dbReference>